<dbReference type="AlphaFoldDB" id="A0A9E7F4H5"/>
<keyword evidence="2" id="KW-1185">Reference proteome</keyword>
<reference evidence="1" key="1">
    <citation type="submission" date="2022-05" db="EMBL/GenBank/DDBJ databases">
        <title>The Musa troglodytarum L. genome provides insights into the mechanism of non-climacteric behaviour and enrichment of carotenoids.</title>
        <authorList>
            <person name="Wang J."/>
        </authorList>
    </citation>
    <scope>NUCLEOTIDE SEQUENCE</scope>
    <source>
        <tissue evidence="1">Leaf</tissue>
    </source>
</reference>
<protein>
    <submittedName>
        <fullName evidence="1">Uncharacterized protein</fullName>
    </submittedName>
</protein>
<gene>
    <name evidence="1" type="ORF">MUK42_27028</name>
</gene>
<evidence type="ECO:0000313" key="2">
    <source>
        <dbReference type="Proteomes" id="UP001055439"/>
    </source>
</evidence>
<accession>A0A9E7F4H5</accession>
<organism evidence="1 2">
    <name type="scientific">Musa troglodytarum</name>
    <name type="common">fe'i banana</name>
    <dbReference type="NCBI Taxonomy" id="320322"/>
    <lineage>
        <taxon>Eukaryota</taxon>
        <taxon>Viridiplantae</taxon>
        <taxon>Streptophyta</taxon>
        <taxon>Embryophyta</taxon>
        <taxon>Tracheophyta</taxon>
        <taxon>Spermatophyta</taxon>
        <taxon>Magnoliopsida</taxon>
        <taxon>Liliopsida</taxon>
        <taxon>Zingiberales</taxon>
        <taxon>Musaceae</taxon>
        <taxon>Musa</taxon>
    </lineage>
</organism>
<dbReference type="Proteomes" id="UP001055439">
    <property type="component" value="Chromosome 2"/>
</dbReference>
<evidence type="ECO:0000313" key="1">
    <source>
        <dbReference type="EMBL" id="URD88430.1"/>
    </source>
</evidence>
<name>A0A9E7F4H5_9LILI</name>
<sequence>MEVLRRVDDVSILMDLVIGGSERVRKNIIVALLNMVKSDRDKIMGDVKEMDKAKTSMRALGR</sequence>
<dbReference type="EMBL" id="CP097504">
    <property type="protein sequence ID" value="URD88430.1"/>
    <property type="molecule type" value="Genomic_DNA"/>
</dbReference>
<proteinExistence type="predicted"/>